<dbReference type="PANTHER" id="PTHR39328">
    <property type="entry name" value="BLL2871 PROTEIN"/>
    <property type="match status" value="1"/>
</dbReference>
<dbReference type="Pfam" id="PF06267">
    <property type="entry name" value="DUF1028"/>
    <property type="match status" value="1"/>
</dbReference>
<keyword evidence="1" id="KW-0378">Hydrolase</keyword>
<reference evidence="2" key="1">
    <citation type="submission" date="2016-10" db="EMBL/GenBank/DDBJ databases">
        <authorList>
            <person name="Varghese N."/>
            <person name="Submissions S."/>
        </authorList>
    </citation>
    <scope>NUCLEOTIDE SEQUENCE [LARGE SCALE GENOMIC DNA]</scope>
    <source>
        <strain evidence="2">B4,CECT 8067,JCM 17497</strain>
    </source>
</reference>
<dbReference type="RefSeq" id="WP_090303045.1">
    <property type="nucleotide sequence ID" value="NZ_FNFE01000001.1"/>
</dbReference>
<gene>
    <name evidence="1" type="ORF">SAMN04515672_0515</name>
</gene>
<sequence>MTFSICVREAYETDDGDSHRRFGVAVTTRLPGVGTLCPFVSERGAIATQSLVNVELGERGLEYVEDGLAVDDALEALLNADDGAPQRQLHGVDSEGTFAFSGEECVDWFGHLERETFTVAGNMLTGEDVLEATAADYEANAVHETTDRSTGPGAVVADAETEPLAKRLIDALAAGDLEGGDKREGLAVQSAAVVVDSTESHEWEPPYNDLRVDATETPIDDLRETYDLAMTGYEDTLERYSDVFESDSLAEVGE</sequence>
<dbReference type="SUPFAM" id="SSF56235">
    <property type="entry name" value="N-terminal nucleophile aminohydrolases (Ntn hydrolases)"/>
    <property type="match status" value="1"/>
</dbReference>
<accession>A0A1G8TN56</accession>
<protein>
    <submittedName>
        <fullName evidence="1">Uncharacterized conserved protein, Ntn-hydrolase superfamily</fullName>
    </submittedName>
</protein>
<proteinExistence type="predicted"/>
<dbReference type="InterPro" id="IPR010430">
    <property type="entry name" value="DUF1028"/>
</dbReference>
<keyword evidence="2" id="KW-1185">Reference proteome</keyword>
<dbReference type="GO" id="GO:0016787">
    <property type="term" value="F:hydrolase activity"/>
    <property type="evidence" value="ECO:0007669"/>
    <property type="project" value="UniProtKB-KW"/>
</dbReference>
<evidence type="ECO:0000313" key="2">
    <source>
        <dbReference type="Proteomes" id="UP000198882"/>
    </source>
</evidence>
<dbReference type="AlphaFoldDB" id="A0A1G8TN56"/>
<dbReference type="PANTHER" id="PTHR39328:SF1">
    <property type="entry name" value="BLL2871 PROTEIN"/>
    <property type="match status" value="1"/>
</dbReference>
<organism evidence="1 2">
    <name type="scientific">Natronorubrum texcoconense</name>
    <dbReference type="NCBI Taxonomy" id="1095776"/>
    <lineage>
        <taxon>Archaea</taxon>
        <taxon>Methanobacteriati</taxon>
        <taxon>Methanobacteriota</taxon>
        <taxon>Stenosarchaea group</taxon>
        <taxon>Halobacteria</taxon>
        <taxon>Halobacteriales</taxon>
        <taxon>Natrialbaceae</taxon>
        <taxon>Natronorubrum</taxon>
    </lineage>
</organism>
<dbReference type="Gene3D" id="3.60.20.10">
    <property type="entry name" value="Glutamine Phosphoribosylpyrophosphate, subunit 1, domain 1"/>
    <property type="match status" value="1"/>
</dbReference>
<dbReference type="EMBL" id="FNFE01000001">
    <property type="protein sequence ID" value="SDJ42355.1"/>
    <property type="molecule type" value="Genomic_DNA"/>
</dbReference>
<dbReference type="Proteomes" id="UP000198882">
    <property type="component" value="Unassembled WGS sequence"/>
</dbReference>
<dbReference type="OrthoDB" id="311454at2157"/>
<name>A0A1G8TN56_9EURY</name>
<evidence type="ECO:0000313" key="1">
    <source>
        <dbReference type="EMBL" id="SDJ42355.1"/>
    </source>
</evidence>
<dbReference type="STRING" id="1095776.SAMN04515672_0515"/>
<dbReference type="InterPro" id="IPR029055">
    <property type="entry name" value="Ntn_hydrolases_N"/>
</dbReference>